<dbReference type="Proteomes" id="UP001161247">
    <property type="component" value="Chromosome 4"/>
</dbReference>
<dbReference type="GO" id="GO:0005737">
    <property type="term" value="C:cytoplasm"/>
    <property type="evidence" value="ECO:0007669"/>
    <property type="project" value="UniProtKB-ARBA"/>
</dbReference>
<evidence type="ECO:0000313" key="7">
    <source>
        <dbReference type="Proteomes" id="UP001161247"/>
    </source>
</evidence>
<dbReference type="PROSITE" id="PS00018">
    <property type="entry name" value="EF_HAND_1"/>
    <property type="match status" value="4"/>
</dbReference>
<sequence length="218" mass="24439">MLSSLRLCLNSLKKPRKLCFLNICKSWKKRESKEFSSDLSCQTSSFATTEVSQQLKQVFKFIDTNGDGKISSLELSEVLLRLGQYTRSSLASKEAESIVREMDCDGDGFVDFDEFMNVMGTTTTTTTTYAQNNEGGAKSFILDQEDELFQAFLIFDADKNGVISAEELQRVLISLGCHQNCSLGDCRRMIKGVDKDGDGFVNFQEFKSMMSTGILQMH</sequence>
<protein>
    <submittedName>
        <fullName evidence="6">OLC1v1038940C1</fullName>
    </submittedName>
</protein>
<dbReference type="PANTHER" id="PTHR10891">
    <property type="entry name" value="EF-HAND CALCIUM-BINDING DOMAIN CONTAINING PROTEIN"/>
    <property type="match status" value="1"/>
</dbReference>
<reference evidence="6" key="1">
    <citation type="submission" date="2023-03" db="EMBL/GenBank/DDBJ databases">
        <authorList>
            <person name="Julca I."/>
        </authorList>
    </citation>
    <scope>NUCLEOTIDE SEQUENCE</scope>
</reference>
<dbReference type="InterPro" id="IPR018247">
    <property type="entry name" value="EF_Hand_1_Ca_BS"/>
</dbReference>
<dbReference type="GO" id="GO:0005509">
    <property type="term" value="F:calcium ion binding"/>
    <property type="evidence" value="ECO:0007669"/>
    <property type="project" value="InterPro"/>
</dbReference>
<evidence type="ECO:0000256" key="1">
    <source>
        <dbReference type="ARBA" id="ARBA00003291"/>
    </source>
</evidence>
<dbReference type="PROSITE" id="PS50222">
    <property type="entry name" value="EF_HAND_2"/>
    <property type="match status" value="4"/>
</dbReference>
<gene>
    <name evidence="6" type="ORF">OLC1_LOCUS11137</name>
</gene>
<dbReference type="Pfam" id="PF13499">
    <property type="entry name" value="EF-hand_7"/>
    <property type="match status" value="2"/>
</dbReference>
<keyword evidence="2" id="KW-0479">Metal-binding</keyword>
<feature type="domain" description="EF-hand" evidence="5">
    <location>
        <begin position="143"/>
        <end position="178"/>
    </location>
</feature>
<accession>A0AAV1D0Y5</accession>
<feature type="domain" description="EF-hand" evidence="5">
    <location>
        <begin position="90"/>
        <end position="125"/>
    </location>
</feature>
<dbReference type="CDD" id="cd00051">
    <property type="entry name" value="EFh"/>
    <property type="match status" value="2"/>
</dbReference>
<comment type="function">
    <text evidence="1">Potential calcium sensor.</text>
</comment>
<feature type="domain" description="EF-hand" evidence="5">
    <location>
        <begin position="50"/>
        <end position="85"/>
    </location>
</feature>
<dbReference type="InterPro" id="IPR011992">
    <property type="entry name" value="EF-hand-dom_pair"/>
</dbReference>
<evidence type="ECO:0000259" key="5">
    <source>
        <dbReference type="PROSITE" id="PS50222"/>
    </source>
</evidence>
<dbReference type="SMART" id="SM00054">
    <property type="entry name" value="EFh"/>
    <property type="match status" value="4"/>
</dbReference>
<dbReference type="FunFam" id="1.10.238.10:FF:000089">
    <property type="entry name" value="calmodulin-like protein 3"/>
    <property type="match status" value="1"/>
</dbReference>
<dbReference type="InterPro" id="IPR039647">
    <property type="entry name" value="EF_hand_pair_protein_CML-like"/>
</dbReference>
<evidence type="ECO:0000313" key="6">
    <source>
        <dbReference type="EMBL" id="CAI9101576.1"/>
    </source>
</evidence>
<keyword evidence="7" id="KW-1185">Reference proteome</keyword>
<proteinExistence type="predicted"/>
<dbReference type="InterPro" id="IPR002048">
    <property type="entry name" value="EF_hand_dom"/>
</dbReference>
<feature type="domain" description="EF-hand" evidence="5">
    <location>
        <begin position="181"/>
        <end position="216"/>
    </location>
</feature>
<keyword evidence="3" id="KW-0677">Repeat</keyword>
<dbReference type="EMBL" id="OX459121">
    <property type="protein sequence ID" value="CAI9101576.1"/>
    <property type="molecule type" value="Genomic_DNA"/>
</dbReference>
<dbReference type="Gene3D" id="1.10.238.10">
    <property type="entry name" value="EF-hand"/>
    <property type="match status" value="2"/>
</dbReference>
<dbReference type="SUPFAM" id="SSF47473">
    <property type="entry name" value="EF-hand"/>
    <property type="match status" value="1"/>
</dbReference>
<evidence type="ECO:0000256" key="2">
    <source>
        <dbReference type="ARBA" id="ARBA00022723"/>
    </source>
</evidence>
<dbReference type="FunFam" id="1.10.238.10:FF:000003">
    <property type="entry name" value="Calmodulin A"/>
    <property type="match status" value="1"/>
</dbReference>
<dbReference type="AlphaFoldDB" id="A0AAV1D0Y5"/>
<evidence type="ECO:0000256" key="3">
    <source>
        <dbReference type="ARBA" id="ARBA00022737"/>
    </source>
</evidence>
<evidence type="ECO:0000256" key="4">
    <source>
        <dbReference type="ARBA" id="ARBA00022837"/>
    </source>
</evidence>
<organism evidence="6 7">
    <name type="scientific">Oldenlandia corymbosa var. corymbosa</name>
    <dbReference type="NCBI Taxonomy" id="529605"/>
    <lineage>
        <taxon>Eukaryota</taxon>
        <taxon>Viridiplantae</taxon>
        <taxon>Streptophyta</taxon>
        <taxon>Embryophyta</taxon>
        <taxon>Tracheophyta</taxon>
        <taxon>Spermatophyta</taxon>
        <taxon>Magnoliopsida</taxon>
        <taxon>eudicotyledons</taxon>
        <taxon>Gunneridae</taxon>
        <taxon>Pentapetalae</taxon>
        <taxon>asterids</taxon>
        <taxon>lamiids</taxon>
        <taxon>Gentianales</taxon>
        <taxon>Rubiaceae</taxon>
        <taxon>Rubioideae</taxon>
        <taxon>Spermacoceae</taxon>
        <taxon>Hedyotis-Oldenlandia complex</taxon>
        <taxon>Oldenlandia</taxon>
    </lineage>
</organism>
<name>A0AAV1D0Y5_OLDCO</name>
<keyword evidence="4" id="KW-0106">Calcium</keyword>